<protein>
    <submittedName>
        <fullName evidence="3">ABC transporter substrate-binding protein</fullName>
    </submittedName>
</protein>
<sequence>MKSNTSLRRGVKRLAYAAALTLATIATAHAAYPERPVTLVVPYPPAGTTDLAARTMAQAMEAGLGQTIVVENRAGAGGSIGMGVVARAKPDGYTIGMGTIGTQTINQFLYTDMPFDPEKDFVPIALVVTTPNIIAVNAKSDIKNLADLIAKAKSSKDEKLTYATPGIGSSVHLTGAYLEQVAGIEMLHIPFKGVSGSLPALIGGQVDILLDNLPSTLAQVQDGSKIRGIAVTSAKRLASVPDIPTVAESGIADFDVTAWFALYAPKGTPKEAVDKLIAAAQGALASSELQAKFISLGAQAGTLVGDELAAFEAKERERWSKLIKDRNIQRQ</sequence>
<evidence type="ECO:0000256" key="2">
    <source>
        <dbReference type="SAM" id="SignalP"/>
    </source>
</evidence>
<dbReference type="CDD" id="cd07012">
    <property type="entry name" value="PBP2_Bug_TTT"/>
    <property type="match status" value="1"/>
</dbReference>
<dbReference type="InterPro" id="IPR042100">
    <property type="entry name" value="Bug_dom1"/>
</dbReference>
<proteinExistence type="inferred from homology"/>
<dbReference type="InterPro" id="IPR005064">
    <property type="entry name" value="BUG"/>
</dbReference>
<comment type="similarity">
    <text evidence="1">Belongs to the UPF0065 (bug) family.</text>
</comment>
<evidence type="ECO:0000313" key="4">
    <source>
        <dbReference type="Proteomes" id="UP000234190"/>
    </source>
</evidence>
<dbReference type="PANTHER" id="PTHR42928">
    <property type="entry name" value="TRICARBOXYLATE-BINDING PROTEIN"/>
    <property type="match status" value="1"/>
</dbReference>
<dbReference type="SUPFAM" id="SSF53850">
    <property type="entry name" value="Periplasmic binding protein-like II"/>
    <property type="match status" value="1"/>
</dbReference>
<dbReference type="EMBL" id="PDNW01000004">
    <property type="protein sequence ID" value="PLC50705.1"/>
    <property type="molecule type" value="Genomic_DNA"/>
</dbReference>
<gene>
    <name evidence="3" type="ORF">CR159_06795</name>
</gene>
<dbReference type="Gene3D" id="3.40.190.150">
    <property type="entry name" value="Bordetella uptake gene, domain 1"/>
    <property type="match status" value="1"/>
</dbReference>
<name>A0A2N4U6Q5_9BURK</name>
<organism evidence="3 4">
    <name type="scientific">Pollutimonas subterranea</name>
    <dbReference type="NCBI Taxonomy" id="2045210"/>
    <lineage>
        <taxon>Bacteria</taxon>
        <taxon>Pseudomonadati</taxon>
        <taxon>Pseudomonadota</taxon>
        <taxon>Betaproteobacteria</taxon>
        <taxon>Burkholderiales</taxon>
        <taxon>Alcaligenaceae</taxon>
        <taxon>Pollutimonas</taxon>
    </lineage>
</organism>
<comment type="caution">
    <text evidence="3">The sequence shown here is derived from an EMBL/GenBank/DDBJ whole genome shotgun (WGS) entry which is preliminary data.</text>
</comment>
<dbReference type="RefSeq" id="WP_102073251.1">
    <property type="nucleotide sequence ID" value="NZ_PDNW01000004.1"/>
</dbReference>
<dbReference type="Proteomes" id="UP000234190">
    <property type="component" value="Unassembled WGS sequence"/>
</dbReference>
<dbReference type="Gene3D" id="3.40.190.10">
    <property type="entry name" value="Periplasmic binding protein-like II"/>
    <property type="match status" value="1"/>
</dbReference>
<feature type="chain" id="PRO_5014820559" evidence="2">
    <location>
        <begin position="31"/>
        <end position="331"/>
    </location>
</feature>
<dbReference type="OrthoDB" id="8628587at2"/>
<accession>A0A2N4U6Q5</accession>
<evidence type="ECO:0000313" key="3">
    <source>
        <dbReference type="EMBL" id="PLC50705.1"/>
    </source>
</evidence>
<dbReference type="AlphaFoldDB" id="A0A2N4U6Q5"/>
<keyword evidence="4" id="KW-1185">Reference proteome</keyword>
<keyword evidence="2" id="KW-0732">Signal</keyword>
<feature type="signal peptide" evidence="2">
    <location>
        <begin position="1"/>
        <end position="30"/>
    </location>
</feature>
<dbReference type="PANTHER" id="PTHR42928:SF5">
    <property type="entry name" value="BLR1237 PROTEIN"/>
    <property type="match status" value="1"/>
</dbReference>
<reference evidence="3 4" key="1">
    <citation type="submission" date="2017-10" db="EMBL/GenBank/DDBJ databases">
        <title>Two draft genome sequences of Pusillimonas sp. strains isolated from a nitrate- and radionuclide-contaminated groundwater in Russia.</title>
        <authorList>
            <person name="Grouzdev D.S."/>
            <person name="Tourova T.P."/>
            <person name="Goeva M.A."/>
            <person name="Babich T.L."/>
            <person name="Sokolova D.S."/>
            <person name="Abdullin R."/>
            <person name="Poltaraus A.B."/>
            <person name="Toshchakov S.V."/>
            <person name="Nazina T.N."/>
        </authorList>
    </citation>
    <scope>NUCLEOTIDE SEQUENCE [LARGE SCALE GENOMIC DNA]</scope>
    <source>
        <strain evidence="3 4">JR1/69-3-13</strain>
    </source>
</reference>
<evidence type="ECO:0000256" key="1">
    <source>
        <dbReference type="ARBA" id="ARBA00006987"/>
    </source>
</evidence>
<dbReference type="PIRSF" id="PIRSF017082">
    <property type="entry name" value="YflP"/>
    <property type="match status" value="1"/>
</dbReference>
<dbReference type="Pfam" id="PF03401">
    <property type="entry name" value="TctC"/>
    <property type="match status" value="1"/>
</dbReference>